<organism evidence="1">
    <name type="scientific">Arundo donax</name>
    <name type="common">Giant reed</name>
    <name type="synonym">Donax arundinaceus</name>
    <dbReference type="NCBI Taxonomy" id="35708"/>
    <lineage>
        <taxon>Eukaryota</taxon>
        <taxon>Viridiplantae</taxon>
        <taxon>Streptophyta</taxon>
        <taxon>Embryophyta</taxon>
        <taxon>Tracheophyta</taxon>
        <taxon>Spermatophyta</taxon>
        <taxon>Magnoliopsida</taxon>
        <taxon>Liliopsida</taxon>
        <taxon>Poales</taxon>
        <taxon>Poaceae</taxon>
        <taxon>PACMAD clade</taxon>
        <taxon>Arundinoideae</taxon>
        <taxon>Arundineae</taxon>
        <taxon>Arundo</taxon>
    </lineage>
</organism>
<name>A0A0A9FZE7_ARUDO</name>
<accession>A0A0A9FZE7</accession>
<evidence type="ECO:0000313" key="1">
    <source>
        <dbReference type="EMBL" id="JAE17612.1"/>
    </source>
</evidence>
<proteinExistence type="predicted"/>
<reference evidence="1" key="2">
    <citation type="journal article" date="2015" name="Data Brief">
        <title>Shoot transcriptome of the giant reed, Arundo donax.</title>
        <authorList>
            <person name="Barrero R.A."/>
            <person name="Guerrero F.D."/>
            <person name="Moolhuijzen P."/>
            <person name="Goolsby J.A."/>
            <person name="Tidwell J."/>
            <person name="Bellgard S.E."/>
            <person name="Bellgard M.I."/>
        </authorList>
    </citation>
    <scope>NUCLEOTIDE SEQUENCE</scope>
    <source>
        <tissue evidence="1">Shoot tissue taken approximately 20 cm above the soil surface</tissue>
    </source>
</reference>
<dbReference type="AlphaFoldDB" id="A0A0A9FZE7"/>
<reference evidence="1" key="1">
    <citation type="submission" date="2014-09" db="EMBL/GenBank/DDBJ databases">
        <authorList>
            <person name="Magalhaes I.L.F."/>
            <person name="Oliveira U."/>
            <person name="Santos F.R."/>
            <person name="Vidigal T.H.D.A."/>
            <person name="Brescovit A.D."/>
            <person name="Santos A.J."/>
        </authorList>
    </citation>
    <scope>NUCLEOTIDE SEQUENCE</scope>
    <source>
        <tissue evidence="1">Shoot tissue taken approximately 20 cm above the soil surface</tissue>
    </source>
</reference>
<sequence length="28" mass="3238">MHHINTDNSCAHILVVQGIFILLQYSRN</sequence>
<dbReference type="EMBL" id="GBRH01180284">
    <property type="protein sequence ID" value="JAE17612.1"/>
    <property type="molecule type" value="Transcribed_RNA"/>
</dbReference>
<protein>
    <submittedName>
        <fullName evidence="1">Uncharacterized protein</fullName>
    </submittedName>
</protein>